<feature type="domain" description="FAD-binding FR-type" evidence="1">
    <location>
        <begin position="12"/>
        <end position="135"/>
    </location>
</feature>
<dbReference type="InterPro" id="IPR017938">
    <property type="entry name" value="Riboflavin_synthase-like_b-brl"/>
</dbReference>
<gene>
    <name evidence="2" type="ORF">S03H2_49242</name>
</gene>
<dbReference type="InterPro" id="IPR012165">
    <property type="entry name" value="Cyt_c3_hydrogenase_gsu"/>
</dbReference>
<dbReference type="PANTHER" id="PTHR43513:SF3">
    <property type="entry name" value="DIHYDROOROTATE DEHYDROGENASE B (NAD(+)), ELECTRON TRANSFER SUBUNIT-RELATED"/>
    <property type="match status" value="1"/>
</dbReference>
<accession>X1INN2</accession>
<dbReference type="Gene3D" id="3.40.50.80">
    <property type="entry name" value="Nucleotide-binding domain of ferredoxin-NADP reductase (FNR) module"/>
    <property type="match status" value="1"/>
</dbReference>
<dbReference type="PANTHER" id="PTHR43513">
    <property type="entry name" value="DIHYDROOROTATE DEHYDROGENASE B (NAD(+)), ELECTRON TRANSFER SUBUNIT"/>
    <property type="match status" value="1"/>
</dbReference>
<dbReference type="EMBL" id="BARU01031102">
    <property type="protein sequence ID" value="GAH70860.1"/>
    <property type="molecule type" value="Genomic_DNA"/>
</dbReference>
<reference evidence="2" key="1">
    <citation type="journal article" date="2014" name="Front. Microbiol.">
        <title>High frequency of phylogenetically diverse reductive dehalogenase-homologous genes in deep subseafloor sedimentary metagenomes.</title>
        <authorList>
            <person name="Kawai M."/>
            <person name="Futagami T."/>
            <person name="Toyoda A."/>
            <person name="Takaki Y."/>
            <person name="Nishi S."/>
            <person name="Hori S."/>
            <person name="Arai W."/>
            <person name="Tsubouchi T."/>
            <person name="Morono Y."/>
            <person name="Uchiyama I."/>
            <person name="Ito T."/>
            <person name="Fujiyama A."/>
            <person name="Inagaki F."/>
            <person name="Takami H."/>
        </authorList>
    </citation>
    <scope>NUCLEOTIDE SEQUENCE</scope>
    <source>
        <strain evidence="2">Expedition CK06-06</strain>
    </source>
</reference>
<sequence length="263" mass="27847">VFMSVKCSAANKGVFSAAVRANKQIGQRFYRLGLEFSGAGAEAFDNCKAGQFAELDVSSTALPPAEAIPEDLVDVAGRKILLRRPFSFCDVTAKENKTLAEILYCVVGPATLRMTTLSAGDSVSIIGPLGNGFWVPDGKKRALLVAGGMGAGPLEHLAKVFTADYPDMEVIAFAGAKTVKELPFEARLDEISQQLGFFLGEFAKYGIESLVATDDGSAGFAGLVTDCLSEWLGKSDLAGENMIIYGCGPEQMLAQVAEIAKDK</sequence>
<dbReference type="GO" id="GO:0050660">
    <property type="term" value="F:flavin adenine dinucleotide binding"/>
    <property type="evidence" value="ECO:0007669"/>
    <property type="project" value="InterPro"/>
</dbReference>
<dbReference type="InterPro" id="IPR001433">
    <property type="entry name" value="OxRdtase_FAD/NAD-bd"/>
</dbReference>
<dbReference type="GO" id="GO:0016491">
    <property type="term" value="F:oxidoreductase activity"/>
    <property type="evidence" value="ECO:0007669"/>
    <property type="project" value="InterPro"/>
</dbReference>
<dbReference type="PROSITE" id="PS51384">
    <property type="entry name" value="FAD_FR"/>
    <property type="match status" value="1"/>
</dbReference>
<dbReference type="Gene3D" id="2.40.30.10">
    <property type="entry name" value="Translation factors"/>
    <property type="match status" value="1"/>
</dbReference>
<dbReference type="GO" id="GO:0006221">
    <property type="term" value="P:pyrimidine nucleotide biosynthetic process"/>
    <property type="evidence" value="ECO:0007669"/>
    <property type="project" value="InterPro"/>
</dbReference>
<dbReference type="AlphaFoldDB" id="X1INN2"/>
<dbReference type="InterPro" id="IPR050353">
    <property type="entry name" value="PyrK_electron_transfer"/>
</dbReference>
<dbReference type="SUPFAM" id="SSF52343">
    <property type="entry name" value="Ferredoxin reductase-like, C-terminal NADP-linked domain"/>
    <property type="match status" value="1"/>
</dbReference>
<name>X1INN2_9ZZZZ</name>
<dbReference type="InterPro" id="IPR017927">
    <property type="entry name" value="FAD-bd_FR_type"/>
</dbReference>
<comment type="caution">
    <text evidence="2">The sequence shown here is derived from an EMBL/GenBank/DDBJ whole genome shotgun (WGS) entry which is preliminary data.</text>
</comment>
<evidence type="ECO:0000259" key="1">
    <source>
        <dbReference type="PROSITE" id="PS51384"/>
    </source>
</evidence>
<feature type="non-terminal residue" evidence="2">
    <location>
        <position position="1"/>
    </location>
</feature>
<dbReference type="PIRSF" id="PIRSF006816">
    <property type="entry name" value="Cyc3_hyd_g"/>
    <property type="match status" value="1"/>
</dbReference>
<dbReference type="SUPFAM" id="SSF63380">
    <property type="entry name" value="Riboflavin synthase domain-like"/>
    <property type="match status" value="1"/>
</dbReference>
<dbReference type="InterPro" id="IPR039261">
    <property type="entry name" value="FNR_nucleotide-bd"/>
</dbReference>
<feature type="non-terminal residue" evidence="2">
    <location>
        <position position="263"/>
    </location>
</feature>
<organism evidence="2">
    <name type="scientific">marine sediment metagenome</name>
    <dbReference type="NCBI Taxonomy" id="412755"/>
    <lineage>
        <taxon>unclassified sequences</taxon>
        <taxon>metagenomes</taxon>
        <taxon>ecological metagenomes</taxon>
    </lineage>
</organism>
<protein>
    <recommendedName>
        <fullName evidence="1">FAD-binding FR-type domain-containing protein</fullName>
    </recommendedName>
</protein>
<evidence type="ECO:0000313" key="2">
    <source>
        <dbReference type="EMBL" id="GAH70860.1"/>
    </source>
</evidence>
<proteinExistence type="predicted"/>
<dbReference type="GO" id="GO:0051537">
    <property type="term" value="F:2 iron, 2 sulfur cluster binding"/>
    <property type="evidence" value="ECO:0007669"/>
    <property type="project" value="InterPro"/>
</dbReference>
<dbReference type="Pfam" id="PF00175">
    <property type="entry name" value="NAD_binding_1"/>
    <property type="match status" value="1"/>
</dbReference>